<sequence length="411" mass="46063">MARARVRHAGGEIADDDILREVFARLPGLQDNAYPTSKHLPLNDSPPSFLSLQAGGARLTFDSFVPNGDGLFNLARPLASRRGLLLVRIMPPTRVDCSRSHEVHEKLHLAVCRPLIDKQRRLLPPLSFHVNRGYLYLDLDLDWHLTGCVLLTDEDHGVIDDLDRRRQPAFQVLLTYTSNSGIVYVYTYSSATGIWSAPTMCRRASYSYLTRCGPFAGVVTRGIAHWLYMDKTSFYTLNVCAATTHVSWTKIPIKVRAGEQRRPPFPCVTGEGRLSLVNIRDHGVLELWTKQGQDDDDRGCEIGGGGGLRSDLVNLGSEERINLIFFAERRAALLVEQRGAFFTVDLKSKKKASIDLKGEEMEHFKGTYRFPANLCSSSWCSGLHHGLKMCGYNKPVLYEVDWSTPVVGEVR</sequence>
<dbReference type="PANTHER" id="PTHR36140:SF2">
    <property type="entry name" value="OS01G0152950 PROTEIN"/>
    <property type="match status" value="1"/>
</dbReference>
<dbReference type="PANTHER" id="PTHR36140">
    <property type="entry name" value="F-BOX DOMAIN-CONTAINING PROTEIN-RELATED"/>
    <property type="match status" value="1"/>
</dbReference>
<dbReference type="EnsemblPlants" id="EMT15770">
    <property type="protein sequence ID" value="EMT15770"/>
    <property type="gene ID" value="F775_15289"/>
</dbReference>
<dbReference type="ExpressionAtlas" id="R7W9Y0">
    <property type="expression patterns" value="baseline"/>
</dbReference>
<proteinExistence type="predicted"/>
<reference evidence="1" key="1">
    <citation type="submission" date="2015-06" db="UniProtKB">
        <authorList>
            <consortium name="EnsemblPlants"/>
        </authorList>
    </citation>
    <scope>IDENTIFICATION</scope>
</reference>
<evidence type="ECO:0000313" key="1">
    <source>
        <dbReference type="EnsemblPlants" id="EMT15770"/>
    </source>
</evidence>
<dbReference type="AlphaFoldDB" id="R7W9Y0"/>
<protein>
    <recommendedName>
        <fullName evidence="2">F-box associated domain-containing protein</fullName>
    </recommendedName>
</protein>
<evidence type="ECO:0008006" key="2">
    <source>
        <dbReference type="Google" id="ProtNLM"/>
    </source>
</evidence>
<accession>R7W9Y0</accession>
<organism evidence="1">
    <name type="scientific">Aegilops tauschii</name>
    <name type="common">Tausch's goatgrass</name>
    <name type="synonym">Aegilops squarrosa</name>
    <dbReference type="NCBI Taxonomy" id="37682"/>
    <lineage>
        <taxon>Eukaryota</taxon>
        <taxon>Viridiplantae</taxon>
        <taxon>Streptophyta</taxon>
        <taxon>Embryophyta</taxon>
        <taxon>Tracheophyta</taxon>
        <taxon>Spermatophyta</taxon>
        <taxon>Magnoliopsida</taxon>
        <taxon>Liliopsida</taxon>
        <taxon>Poales</taxon>
        <taxon>Poaceae</taxon>
        <taxon>BOP clade</taxon>
        <taxon>Pooideae</taxon>
        <taxon>Triticodae</taxon>
        <taxon>Triticeae</taxon>
        <taxon>Triticinae</taxon>
        <taxon>Aegilops</taxon>
    </lineage>
</organism>
<name>R7W9Y0_AEGTA</name>